<evidence type="ECO:0008006" key="3">
    <source>
        <dbReference type="Google" id="ProtNLM"/>
    </source>
</evidence>
<evidence type="ECO:0000313" key="1">
    <source>
        <dbReference type="EMBL" id="MBZ4037810.1"/>
    </source>
</evidence>
<gene>
    <name evidence="1" type="ORF">K6T82_23840</name>
</gene>
<dbReference type="Proteomes" id="UP001139366">
    <property type="component" value="Unassembled WGS sequence"/>
</dbReference>
<sequence>MTTINSLSGGKTSSYLASNYKADVDMFAMVCIDNHNAAGWLRYNKKLLQYANDKLEKFIPEYGEFRATAEDPIIIQTMMDLEQKIGRNITWVRGISYDVLINKMGFIPNQIKSFCTTKMKLEPIFEECYLNYGTDIEMRLGIRYDEPDRLEDIGTSFKFPVSCNLYGQCRQNHQEIEWRKLSFPLEEDKIMHPHVVQYWKDHNDVVFADDSNCQMCFWKNEQQLRKNFDKNPAVMSWAGVAEDIQGSTFKKDISILDIKKLGLQLDFNFGTGAENCKSGYCGG</sequence>
<reference evidence="1 2" key="1">
    <citation type="journal article" date="2023" name="Antonie Van Leeuwenhoek">
        <title>Flavobacterium potami sp. nov., a multi-metal resistance genes harbouring bacterium isolated from shallow river silt.</title>
        <authorList>
            <person name="Li S."/>
            <person name="Mao S."/>
            <person name="Mu W."/>
            <person name="Guo B."/>
            <person name="Li C."/>
            <person name="Zhu Q."/>
            <person name="Hou X."/>
            <person name="Zhao Y."/>
            <person name="Wei S."/>
            <person name="Liu H."/>
            <person name="Liu A."/>
        </authorList>
    </citation>
    <scope>NUCLEOTIDE SEQUENCE [LARGE SCALE GENOMIC DNA]</scope>
    <source>
        <strain evidence="1 2">17A</strain>
    </source>
</reference>
<evidence type="ECO:0000313" key="2">
    <source>
        <dbReference type="Proteomes" id="UP001139366"/>
    </source>
</evidence>
<dbReference type="EMBL" id="JAINUY010000012">
    <property type="protein sequence ID" value="MBZ4037810.1"/>
    <property type="molecule type" value="Genomic_DNA"/>
</dbReference>
<comment type="caution">
    <text evidence="1">The sequence shown here is derived from an EMBL/GenBank/DDBJ whole genome shotgun (WGS) entry which is preliminary data.</text>
</comment>
<accession>A0A9X1KSS6</accession>
<keyword evidence="2" id="KW-1185">Reference proteome</keyword>
<organism evidence="1 2">
    <name type="scientific">Flavobacterium potami</name>
    <dbReference type="NCBI Taxonomy" id="2872310"/>
    <lineage>
        <taxon>Bacteria</taxon>
        <taxon>Pseudomonadati</taxon>
        <taxon>Bacteroidota</taxon>
        <taxon>Flavobacteriia</taxon>
        <taxon>Flavobacteriales</taxon>
        <taxon>Flavobacteriaceae</taxon>
        <taxon>Flavobacterium</taxon>
    </lineage>
</organism>
<dbReference type="RefSeq" id="WP_223711515.1">
    <property type="nucleotide sequence ID" value="NZ_JAINUY010000012.1"/>
</dbReference>
<dbReference type="AlphaFoldDB" id="A0A9X1KSS6"/>
<name>A0A9X1KSS6_9FLAO</name>
<protein>
    <recommendedName>
        <fullName evidence="3">Phosphoadenosine phosphosulfate reductase family protein</fullName>
    </recommendedName>
</protein>
<proteinExistence type="predicted"/>